<sequence>MSILDENNFDKLISENTFTIDDENYKDEHSIKIKRDDELNIILNQEIIISNKARNCNSNVISSIPILGEEKTKYIIKNVYFYSYESINISNNKTKINSEAYVESIEWNSDISKNSEYIIEFVDNISNIHFWSNRDDNKIKKQTKIKIDDIEQMGFSRNNLILKVDEQEIYLLKNIKKENKKEYTNGTILYKGNPTKELRDKIRNILSFFIGRILILLEETFYDSNWNKVSYKAFTPYNTMNNRASKINTLLPIPLNNDFNNLIIEASVLSNYATLFLRNYDLCDFHHISWLYWHAQCSALHTKCGELGATIEALQKAYIDNNNEKWTNRIIEKKEFKELRKEIMNIISNFNITDENKKNLEKKLDFNQLSQIDTLKKLFEHLDISLGELELKAWQGRNDSAHGGKMKDYSIEKLQKQTDLIQGIFYKLILTISINAYEYYDYYSDVRGKRNHRKFELKEINELNISSNPREKWEENIKEVLERNKDKKDEGAISELLNDSDLEDFDLDTSSFPLSQIKSKR</sequence>
<dbReference type="EMBL" id="CP053840">
    <property type="protein sequence ID" value="QKF67722.1"/>
    <property type="molecule type" value="Genomic_DNA"/>
</dbReference>
<proteinExistence type="predicted"/>
<name>A0AAE7BCF2_9BACT</name>
<protein>
    <recommendedName>
        <fullName evidence="3">ApeA N-terminal domain-containing protein</fullName>
    </recommendedName>
</protein>
<dbReference type="RefSeq" id="WP_128359375.1">
    <property type="nucleotide sequence ID" value="NZ_CP053840.1"/>
</dbReference>
<evidence type="ECO:0000313" key="2">
    <source>
        <dbReference type="Proteomes" id="UP000503482"/>
    </source>
</evidence>
<accession>A0AAE7BCF2</accession>
<gene>
    <name evidence="1" type="ORF">AVENP_2194</name>
</gene>
<evidence type="ECO:0008006" key="3">
    <source>
        <dbReference type="Google" id="ProtNLM"/>
    </source>
</evidence>
<dbReference type="Proteomes" id="UP000503482">
    <property type="component" value="Chromosome"/>
</dbReference>
<evidence type="ECO:0000313" key="1">
    <source>
        <dbReference type="EMBL" id="QKF67722.1"/>
    </source>
</evidence>
<dbReference type="KEGG" id="avp:AVENP_2194"/>
<keyword evidence="2" id="KW-1185">Reference proteome</keyword>
<reference evidence="1 2" key="1">
    <citation type="submission" date="2020-05" db="EMBL/GenBank/DDBJ databases">
        <title>Complete genome sequencing of Campylobacter and Arcobacter type strains.</title>
        <authorList>
            <person name="Miller W.G."/>
            <person name="Yee E."/>
        </authorList>
    </citation>
    <scope>NUCLEOTIDE SEQUENCE [LARGE SCALE GENOMIC DNA]</scope>
    <source>
        <strain evidence="1 2">LMG 26156</strain>
    </source>
</reference>
<dbReference type="AlphaFoldDB" id="A0AAE7BCF2"/>
<organism evidence="1 2">
    <name type="scientific">Arcobacter venerupis</name>
    <dbReference type="NCBI Taxonomy" id="1054033"/>
    <lineage>
        <taxon>Bacteria</taxon>
        <taxon>Pseudomonadati</taxon>
        <taxon>Campylobacterota</taxon>
        <taxon>Epsilonproteobacteria</taxon>
        <taxon>Campylobacterales</taxon>
        <taxon>Arcobacteraceae</taxon>
        <taxon>Arcobacter</taxon>
    </lineage>
</organism>